<keyword evidence="2" id="KW-1185">Reference proteome</keyword>
<accession>A0A9J5XBK7</accession>
<sequence>MRDQQMKWKEWVETMEAIHHHVWKAVEIYKALKSSKIKENLKNVQRELIGLKTNNHTRWLNFFMNCGKGYEHEAFHSLWLSRFGFPCKIGAPILSIAVNLARGM</sequence>
<dbReference type="Proteomes" id="UP000824120">
    <property type="component" value="Chromosome 9"/>
</dbReference>
<gene>
    <name evidence="1" type="ORF">H5410_046189</name>
</gene>
<dbReference type="EMBL" id="JACXVP010000009">
    <property type="protein sequence ID" value="KAG5585755.1"/>
    <property type="molecule type" value="Genomic_DNA"/>
</dbReference>
<evidence type="ECO:0000313" key="2">
    <source>
        <dbReference type="Proteomes" id="UP000824120"/>
    </source>
</evidence>
<name>A0A9J5XBK7_SOLCO</name>
<reference evidence="1 2" key="1">
    <citation type="submission" date="2020-09" db="EMBL/GenBank/DDBJ databases">
        <title>De no assembly of potato wild relative species, Solanum commersonii.</title>
        <authorList>
            <person name="Cho K."/>
        </authorList>
    </citation>
    <scope>NUCLEOTIDE SEQUENCE [LARGE SCALE GENOMIC DNA]</scope>
    <source>
        <strain evidence="1">LZ3.2</strain>
        <tissue evidence="1">Leaf</tissue>
    </source>
</reference>
<protein>
    <submittedName>
        <fullName evidence="1">Uncharacterized protein</fullName>
    </submittedName>
</protein>
<organism evidence="1 2">
    <name type="scientific">Solanum commersonii</name>
    <name type="common">Commerson's wild potato</name>
    <name type="synonym">Commerson's nightshade</name>
    <dbReference type="NCBI Taxonomy" id="4109"/>
    <lineage>
        <taxon>Eukaryota</taxon>
        <taxon>Viridiplantae</taxon>
        <taxon>Streptophyta</taxon>
        <taxon>Embryophyta</taxon>
        <taxon>Tracheophyta</taxon>
        <taxon>Spermatophyta</taxon>
        <taxon>Magnoliopsida</taxon>
        <taxon>eudicotyledons</taxon>
        <taxon>Gunneridae</taxon>
        <taxon>Pentapetalae</taxon>
        <taxon>asterids</taxon>
        <taxon>lamiids</taxon>
        <taxon>Solanales</taxon>
        <taxon>Solanaceae</taxon>
        <taxon>Solanoideae</taxon>
        <taxon>Solaneae</taxon>
        <taxon>Solanum</taxon>
    </lineage>
</organism>
<dbReference type="AlphaFoldDB" id="A0A9J5XBK7"/>
<proteinExistence type="predicted"/>
<comment type="caution">
    <text evidence="1">The sequence shown here is derived from an EMBL/GenBank/DDBJ whole genome shotgun (WGS) entry which is preliminary data.</text>
</comment>
<dbReference type="OrthoDB" id="1275090at2759"/>
<evidence type="ECO:0000313" key="1">
    <source>
        <dbReference type="EMBL" id="KAG5585755.1"/>
    </source>
</evidence>